<dbReference type="RefSeq" id="WP_169574700.1">
    <property type="nucleotide sequence ID" value="NZ_JABBFV010000019.1"/>
</dbReference>
<dbReference type="EMBL" id="JABBFV010000019">
    <property type="protein sequence ID" value="NML12296.1"/>
    <property type="molecule type" value="Genomic_DNA"/>
</dbReference>
<dbReference type="Gene3D" id="3.30.450.20">
    <property type="entry name" value="PAS domain"/>
    <property type="match status" value="1"/>
</dbReference>
<comment type="caution">
    <text evidence="1">The sequence shown here is derived from an EMBL/GenBank/DDBJ whole genome shotgun (WGS) entry which is preliminary data.</text>
</comment>
<organism evidence="1 2">
    <name type="scientific">Sphingobium psychrophilum</name>
    <dbReference type="NCBI Taxonomy" id="2728834"/>
    <lineage>
        <taxon>Bacteria</taxon>
        <taxon>Pseudomonadati</taxon>
        <taxon>Pseudomonadota</taxon>
        <taxon>Alphaproteobacteria</taxon>
        <taxon>Sphingomonadales</taxon>
        <taxon>Sphingomonadaceae</taxon>
        <taxon>Sphingobium</taxon>
    </lineage>
</organism>
<dbReference type="InterPro" id="IPR035965">
    <property type="entry name" value="PAS-like_dom_sf"/>
</dbReference>
<evidence type="ECO:0000313" key="2">
    <source>
        <dbReference type="Proteomes" id="UP000519023"/>
    </source>
</evidence>
<sequence>MRFPQNLALAVAAAEETHLALVVVDVAQVGNPVVFADEAFRALTGLDDFGLLQNPFDLLLKKLSDPRDLTSVETIMDFATIGSWQIACRHSDSTSFPAIVFGSPLRNESGKISHRIYAFVKVGGQVSTMHDQRNEFYALYDQAPGFIAMAEGPEHRFTFANASYKKIRRSQRVGWQYGSRIHA</sequence>
<accession>A0A7X9ZV53</accession>
<gene>
    <name evidence="1" type="ORF">HHL08_19485</name>
</gene>
<proteinExistence type="predicted"/>
<keyword evidence="2" id="KW-1185">Reference proteome</keyword>
<dbReference type="Proteomes" id="UP000519023">
    <property type="component" value="Unassembled WGS sequence"/>
</dbReference>
<evidence type="ECO:0000313" key="1">
    <source>
        <dbReference type="EMBL" id="NML12296.1"/>
    </source>
</evidence>
<dbReference type="SUPFAM" id="SSF55785">
    <property type="entry name" value="PYP-like sensor domain (PAS domain)"/>
    <property type="match status" value="1"/>
</dbReference>
<reference evidence="1 2" key="1">
    <citation type="submission" date="2020-04" db="EMBL/GenBank/DDBJ databases">
        <title>Sphingobium sp. AR-3-1 isolated from Arctic soil.</title>
        <authorList>
            <person name="Dahal R.H."/>
            <person name="Chaudhary D.K."/>
        </authorList>
    </citation>
    <scope>NUCLEOTIDE SEQUENCE [LARGE SCALE GENOMIC DNA]</scope>
    <source>
        <strain evidence="1 2">AR-3-1</strain>
    </source>
</reference>
<name>A0A7X9ZV53_9SPHN</name>
<dbReference type="AlphaFoldDB" id="A0A7X9ZV53"/>
<protein>
    <submittedName>
        <fullName evidence="1">Uncharacterized protein</fullName>
    </submittedName>
</protein>